<dbReference type="GO" id="GO:0032543">
    <property type="term" value="P:mitochondrial translation"/>
    <property type="evidence" value="ECO:0007669"/>
    <property type="project" value="InterPro"/>
</dbReference>
<feature type="non-terminal residue" evidence="1">
    <location>
        <position position="1"/>
    </location>
</feature>
<gene>
    <name evidence="1" type="ORF">SK128_009254</name>
</gene>
<dbReference type="Proteomes" id="UP001381693">
    <property type="component" value="Unassembled WGS sequence"/>
</dbReference>
<dbReference type="PANTHER" id="PTHR16276:SF1">
    <property type="entry name" value="SMALL RIBOSOMAL SUBUNIT PROTEIN MS39"/>
    <property type="match status" value="1"/>
</dbReference>
<comment type="caution">
    <text evidence="1">The sequence shown here is derived from an EMBL/GenBank/DDBJ whole genome shotgun (WGS) entry which is preliminary data.</text>
</comment>
<dbReference type="EMBL" id="JAXCGZ010005878">
    <property type="protein sequence ID" value="KAK7080525.1"/>
    <property type="molecule type" value="Genomic_DNA"/>
</dbReference>
<accession>A0AAN8XL45</accession>
<keyword evidence="2" id="KW-1185">Reference proteome</keyword>
<proteinExistence type="predicted"/>
<sequence>SLEAAHLVNRLLQTGGNYSLIGDSYKESIYYRHYFSLASSSLTAHGFMELYHDMVPHVYTPEPRVMLDILTSLKVHDALENLPQLWSDMIIFDHASQEKLITAVLSCAASHQPTDENTQLTQQMVEIVIDIWTRLQAQTEETRKKVAWTGQMIGNVMSTLVLGDNYKKAVEVFEECYRNPHVILGCASAYSLTLLSKAAIDHGDTTTAVNVTVYAADVGHQEAADLAKDAAAKLTLNQQEKTKLTSVLGIDLMAS</sequence>
<evidence type="ECO:0000313" key="2">
    <source>
        <dbReference type="Proteomes" id="UP001381693"/>
    </source>
</evidence>
<protein>
    <submittedName>
        <fullName evidence="1">Uncharacterized protein</fullName>
    </submittedName>
</protein>
<evidence type="ECO:0000313" key="1">
    <source>
        <dbReference type="EMBL" id="KAK7080525.1"/>
    </source>
</evidence>
<organism evidence="1 2">
    <name type="scientific">Halocaridina rubra</name>
    <name type="common">Hawaiian red shrimp</name>
    <dbReference type="NCBI Taxonomy" id="373956"/>
    <lineage>
        <taxon>Eukaryota</taxon>
        <taxon>Metazoa</taxon>
        <taxon>Ecdysozoa</taxon>
        <taxon>Arthropoda</taxon>
        <taxon>Crustacea</taxon>
        <taxon>Multicrustacea</taxon>
        <taxon>Malacostraca</taxon>
        <taxon>Eumalacostraca</taxon>
        <taxon>Eucarida</taxon>
        <taxon>Decapoda</taxon>
        <taxon>Pleocyemata</taxon>
        <taxon>Caridea</taxon>
        <taxon>Atyoidea</taxon>
        <taxon>Atyidae</taxon>
        <taxon>Halocaridina</taxon>
    </lineage>
</organism>
<dbReference type="GO" id="GO:0043024">
    <property type="term" value="F:ribosomal small subunit binding"/>
    <property type="evidence" value="ECO:0007669"/>
    <property type="project" value="InterPro"/>
</dbReference>
<dbReference type="PANTHER" id="PTHR16276">
    <property type="entry name" value="PENTATRICOPEPTIDE REPEAT DOMAIN-CONTAINING PROTEIN 3"/>
    <property type="match status" value="1"/>
</dbReference>
<dbReference type="InterPro" id="IPR037387">
    <property type="entry name" value="PTCD3"/>
</dbReference>
<reference evidence="1 2" key="1">
    <citation type="submission" date="2023-11" db="EMBL/GenBank/DDBJ databases">
        <title>Halocaridina rubra genome assembly.</title>
        <authorList>
            <person name="Smith C."/>
        </authorList>
    </citation>
    <scope>NUCLEOTIDE SEQUENCE [LARGE SCALE GENOMIC DNA]</scope>
    <source>
        <strain evidence="1">EP-1</strain>
        <tissue evidence="1">Whole</tissue>
    </source>
</reference>
<dbReference type="AlphaFoldDB" id="A0AAN8XL45"/>
<dbReference type="GO" id="GO:0005739">
    <property type="term" value="C:mitochondrion"/>
    <property type="evidence" value="ECO:0007669"/>
    <property type="project" value="InterPro"/>
</dbReference>
<name>A0AAN8XL45_HALRR</name>
<dbReference type="GO" id="GO:0019843">
    <property type="term" value="F:rRNA binding"/>
    <property type="evidence" value="ECO:0007669"/>
    <property type="project" value="InterPro"/>
</dbReference>